<dbReference type="GO" id="GO:0004803">
    <property type="term" value="F:transposase activity"/>
    <property type="evidence" value="ECO:0007669"/>
    <property type="project" value="InterPro"/>
</dbReference>
<dbReference type="GO" id="GO:0003677">
    <property type="term" value="F:DNA binding"/>
    <property type="evidence" value="ECO:0007669"/>
    <property type="project" value="InterPro"/>
</dbReference>
<comment type="caution">
    <text evidence="2">The sequence shown here is derived from an EMBL/GenBank/DDBJ whole genome shotgun (WGS) entry which is preliminary data.</text>
</comment>
<evidence type="ECO:0000313" key="2">
    <source>
        <dbReference type="EMBL" id="MCQ9122143.1"/>
    </source>
</evidence>
<dbReference type="PANTHER" id="PTHR33360:SF2">
    <property type="entry name" value="TRANSPOSASE FOR INSERTION SEQUENCE ELEMENT IS200"/>
    <property type="match status" value="1"/>
</dbReference>
<keyword evidence="3" id="KW-1185">Reference proteome</keyword>
<proteinExistence type="predicted"/>
<dbReference type="InterPro" id="IPR002686">
    <property type="entry name" value="Transposase_17"/>
</dbReference>
<accession>A0AAW5LDK8</accession>
<dbReference type="AlphaFoldDB" id="A0AAW5LDK8"/>
<dbReference type="SMART" id="SM01321">
    <property type="entry name" value="Y1_Tnp"/>
    <property type="match status" value="1"/>
</dbReference>
<protein>
    <submittedName>
        <fullName evidence="2">IS200/IS605 family transposase</fullName>
    </submittedName>
</protein>
<dbReference type="Proteomes" id="UP001206350">
    <property type="component" value="Unassembled WGS sequence"/>
</dbReference>
<evidence type="ECO:0000259" key="1">
    <source>
        <dbReference type="SMART" id="SM01321"/>
    </source>
</evidence>
<gene>
    <name evidence="2" type="primary">tnpA</name>
    <name evidence="2" type="ORF">MUU45_002345</name>
</gene>
<dbReference type="Gene3D" id="3.30.70.1290">
    <property type="entry name" value="Transposase IS200-like"/>
    <property type="match status" value="1"/>
</dbReference>
<dbReference type="RefSeq" id="WP_077664996.1">
    <property type="nucleotide sequence ID" value="NZ_JALJCU010000028.1"/>
</dbReference>
<organism evidence="2 3">
    <name type="scientific">Rodentibacter pneumotropicus</name>
    <dbReference type="NCBI Taxonomy" id="758"/>
    <lineage>
        <taxon>Bacteria</taxon>
        <taxon>Pseudomonadati</taxon>
        <taxon>Pseudomonadota</taxon>
        <taxon>Gammaproteobacteria</taxon>
        <taxon>Pasteurellales</taxon>
        <taxon>Pasteurellaceae</taxon>
        <taxon>Rodentibacter</taxon>
    </lineage>
</organism>
<dbReference type="InterPro" id="IPR036515">
    <property type="entry name" value="Transposase_17_sf"/>
</dbReference>
<name>A0AAW5LDK8_9PAST</name>
<evidence type="ECO:0000313" key="3">
    <source>
        <dbReference type="Proteomes" id="UP001206350"/>
    </source>
</evidence>
<dbReference type="Pfam" id="PF01797">
    <property type="entry name" value="Y1_Tnp"/>
    <property type="match status" value="1"/>
</dbReference>
<sequence length="151" mass="18357">MSYTRLFYHIIFRTKYGIYAINEENEQVLYRYIWGFIKNHRSILYRINGMPDHLHLFVQLHQTISVAEFVRKLKKATHLFLDKNKDLFPDFTEWSVGYCALSYGELEKEKVINYIKNQKVHHQTTDFRNEMITLFQNEEIKFDSTFFEDNV</sequence>
<dbReference type="NCBIfam" id="NF033573">
    <property type="entry name" value="transpos_IS200"/>
    <property type="match status" value="1"/>
</dbReference>
<dbReference type="EMBL" id="JALJCU010000028">
    <property type="protein sequence ID" value="MCQ9122143.1"/>
    <property type="molecule type" value="Genomic_DNA"/>
</dbReference>
<dbReference type="SUPFAM" id="SSF143422">
    <property type="entry name" value="Transposase IS200-like"/>
    <property type="match status" value="1"/>
</dbReference>
<dbReference type="PANTHER" id="PTHR33360">
    <property type="entry name" value="TRANSPOSASE FOR INSERTION SEQUENCE ELEMENT IS200"/>
    <property type="match status" value="1"/>
</dbReference>
<dbReference type="GO" id="GO:0006313">
    <property type="term" value="P:DNA transposition"/>
    <property type="evidence" value="ECO:0007669"/>
    <property type="project" value="InterPro"/>
</dbReference>
<feature type="domain" description="Transposase IS200-like" evidence="1">
    <location>
        <begin position="3"/>
        <end position="118"/>
    </location>
</feature>
<reference evidence="2 3" key="1">
    <citation type="journal article" date="2022" name="Microbiol. Spectr.">
        <title>Microbiota of the Pregnant Mouse: Characterization of the Bacterial Communities in the Oral Cavity, Lung, Intestine, and Vagina through Culture and DNA Sequencing.</title>
        <authorList>
            <person name="Greenberg J.M."/>
            <person name="Romero R."/>
            <person name="Winters A.D."/>
            <person name="Galaz J."/>
            <person name="Garcia-Flores V."/>
            <person name="Arenas-Hernandez M."/>
            <person name="Panzer J."/>
            <person name="Shaffer Z."/>
            <person name="Kracht D.J."/>
            <person name="Gomez-Lopez N."/>
            <person name="Theis K.R."/>
        </authorList>
    </citation>
    <scope>NUCLEOTIDE SEQUENCE [LARGE SCALE GENOMIC DNA]</scope>
    <source>
        <strain evidence="2 3">MAC-C1-H1</strain>
    </source>
</reference>